<keyword evidence="3" id="KW-1185">Reference proteome</keyword>
<feature type="region of interest" description="Disordered" evidence="1">
    <location>
        <begin position="1"/>
        <end position="21"/>
    </location>
</feature>
<accession>A0A9X0WMA5</accession>
<protein>
    <submittedName>
        <fullName evidence="2">Uncharacterized protein</fullName>
    </submittedName>
</protein>
<evidence type="ECO:0000256" key="1">
    <source>
        <dbReference type="SAM" id="MobiDB-lite"/>
    </source>
</evidence>
<dbReference type="EMBL" id="NRSD01000028">
    <property type="protein sequence ID" value="MBK1646582.1"/>
    <property type="molecule type" value="Genomic_DNA"/>
</dbReference>
<gene>
    <name evidence="2" type="ORF">CKO25_18420</name>
</gene>
<comment type="caution">
    <text evidence="2">The sequence shown here is derived from an EMBL/GenBank/DDBJ whole genome shotgun (WGS) entry which is preliminary data.</text>
</comment>
<evidence type="ECO:0000313" key="3">
    <source>
        <dbReference type="Proteomes" id="UP001138802"/>
    </source>
</evidence>
<proteinExistence type="predicted"/>
<dbReference type="Proteomes" id="UP001138802">
    <property type="component" value="Unassembled WGS sequence"/>
</dbReference>
<reference evidence="2 3" key="1">
    <citation type="journal article" date="2020" name="Microorganisms">
        <title>Osmotic Adaptation and Compatible Solute Biosynthesis of Phototrophic Bacteria as Revealed from Genome Analyses.</title>
        <authorList>
            <person name="Imhoff J.F."/>
            <person name="Rahn T."/>
            <person name="Kunzel S."/>
            <person name="Keller A."/>
            <person name="Neulinger S.C."/>
        </authorList>
    </citation>
    <scope>NUCLEOTIDE SEQUENCE [LARGE SCALE GENOMIC DNA]</scope>
    <source>
        <strain evidence="2 3">DSM 21303</strain>
    </source>
</reference>
<evidence type="ECO:0000313" key="2">
    <source>
        <dbReference type="EMBL" id="MBK1646582.1"/>
    </source>
</evidence>
<name>A0A9X0WMA5_9GAMM</name>
<dbReference type="AlphaFoldDB" id="A0A9X0WMA5"/>
<sequence>MKVHGNYLRTPSERDQARTGESLKIAERPSLARAQAKLEVESLAYLVCKRDRVTAKSESDLADYGDKNTIVGGPERDPEGCRMGRDAVRYRYQNSVRVAEQKGNRRGIGLKRPTGPRSFPVASRRFESC</sequence>
<organism evidence="2 3">
    <name type="scientific">Thiocapsa imhoffii</name>
    <dbReference type="NCBI Taxonomy" id="382777"/>
    <lineage>
        <taxon>Bacteria</taxon>
        <taxon>Pseudomonadati</taxon>
        <taxon>Pseudomonadota</taxon>
        <taxon>Gammaproteobacteria</taxon>
        <taxon>Chromatiales</taxon>
        <taxon>Chromatiaceae</taxon>
        <taxon>Thiocapsa</taxon>
    </lineage>
</organism>
<feature type="region of interest" description="Disordered" evidence="1">
    <location>
        <begin position="101"/>
        <end position="129"/>
    </location>
</feature>